<evidence type="ECO:0000256" key="1">
    <source>
        <dbReference type="SAM" id="MobiDB-lite"/>
    </source>
</evidence>
<dbReference type="AlphaFoldDB" id="A0A9P4K268"/>
<organism evidence="2 3">
    <name type="scientific">Lojkania enalia</name>
    <dbReference type="NCBI Taxonomy" id="147567"/>
    <lineage>
        <taxon>Eukaryota</taxon>
        <taxon>Fungi</taxon>
        <taxon>Dikarya</taxon>
        <taxon>Ascomycota</taxon>
        <taxon>Pezizomycotina</taxon>
        <taxon>Dothideomycetes</taxon>
        <taxon>Pleosporomycetidae</taxon>
        <taxon>Pleosporales</taxon>
        <taxon>Pleosporales incertae sedis</taxon>
        <taxon>Lojkania</taxon>
    </lineage>
</organism>
<protein>
    <submittedName>
        <fullName evidence="2">Uncharacterized protein</fullName>
    </submittedName>
</protein>
<sequence length="201" mass="23445">MPWEYSPRVNTRNSFDWGLEREEICGPKGVRLPNFKEQKEWDAQIVLKIIESHLQNEVKYIGHIPLQHLKFSFDKSKLIAGVNPQDPSQPITYSAEDSELACQILDGIRISLRTSLIIKFDSNTPESKLNEDEDERDEYEDIGISWRILDCENILRHDFKCEVLDFQQSLRERLMEPPISKFHGHMPPNNRRAGDRIAAKD</sequence>
<dbReference type="Proteomes" id="UP000800093">
    <property type="component" value="Unassembled WGS sequence"/>
</dbReference>
<reference evidence="3" key="1">
    <citation type="journal article" date="2020" name="Stud. Mycol.">
        <title>101 Dothideomycetes genomes: A test case for predicting lifestyles and emergence of pathogens.</title>
        <authorList>
            <person name="Haridas S."/>
            <person name="Albert R."/>
            <person name="Binder M."/>
            <person name="Bloem J."/>
            <person name="LaButti K."/>
            <person name="Salamov A."/>
            <person name="Andreopoulos B."/>
            <person name="Baker S."/>
            <person name="Barry K."/>
            <person name="Bills G."/>
            <person name="Bluhm B."/>
            <person name="Cannon C."/>
            <person name="Castanera R."/>
            <person name="Culley D."/>
            <person name="Daum C."/>
            <person name="Ezra D."/>
            <person name="Gonzalez J."/>
            <person name="Henrissat B."/>
            <person name="Kuo A."/>
            <person name="Liang C."/>
            <person name="Lipzen A."/>
            <person name="Lutzoni F."/>
            <person name="Magnuson J."/>
            <person name="Mondo S."/>
            <person name="Nolan M."/>
            <person name="Ohm R."/>
            <person name="Pangilinan J."/>
            <person name="Park H.-J."/>
            <person name="Ramirez L."/>
            <person name="Alfaro M."/>
            <person name="Sun H."/>
            <person name="Tritt A."/>
            <person name="Yoshinaga Y."/>
            <person name="Zwiers L.-H."/>
            <person name="Turgeon B."/>
            <person name="Goodwin S."/>
            <person name="Spatafora J."/>
            <person name="Crous P."/>
            <person name="Grigoriev I."/>
        </authorList>
    </citation>
    <scope>NUCLEOTIDE SEQUENCE [LARGE SCALE GENOMIC DNA]</scope>
    <source>
        <strain evidence="3">CBS 304.66</strain>
    </source>
</reference>
<dbReference type="EMBL" id="ML986710">
    <property type="protein sequence ID" value="KAF2259413.1"/>
    <property type="molecule type" value="Genomic_DNA"/>
</dbReference>
<evidence type="ECO:0000313" key="2">
    <source>
        <dbReference type="EMBL" id="KAF2259413.1"/>
    </source>
</evidence>
<accession>A0A9P4K268</accession>
<feature type="compositionally biased region" description="Basic and acidic residues" evidence="1">
    <location>
        <begin position="192"/>
        <end position="201"/>
    </location>
</feature>
<gene>
    <name evidence="2" type="ORF">CC78DRAFT_621067</name>
</gene>
<keyword evidence="3" id="KW-1185">Reference proteome</keyword>
<proteinExistence type="predicted"/>
<name>A0A9P4K268_9PLEO</name>
<comment type="caution">
    <text evidence="2">The sequence shown here is derived from an EMBL/GenBank/DDBJ whole genome shotgun (WGS) entry which is preliminary data.</text>
</comment>
<feature type="region of interest" description="Disordered" evidence="1">
    <location>
        <begin position="179"/>
        <end position="201"/>
    </location>
</feature>
<evidence type="ECO:0000313" key="3">
    <source>
        <dbReference type="Proteomes" id="UP000800093"/>
    </source>
</evidence>